<keyword evidence="2" id="KW-1185">Reference proteome</keyword>
<protein>
    <submittedName>
        <fullName evidence="1">Uncharacterized protein</fullName>
    </submittedName>
</protein>
<comment type="caution">
    <text evidence="1">The sequence shown here is derived from an EMBL/GenBank/DDBJ whole genome shotgun (WGS) entry which is preliminary data.</text>
</comment>
<organism evidence="1 2">
    <name type="scientific">Streptantibioticus ferralitis</name>
    <dbReference type="NCBI Taxonomy" id="236510"/>
    <lineage>
        <taxon>Bacteria</taxon>
        <taxon>Bacillati</taxon>
        <taxon>Actinomycetota</taxon>
        <taxon>Actinomycetes</taxon>
        <taxon>Kitasatosporales</taxon>
        <taxon>Streptomycetaceae</taxon>
        <taxon>Streptantibioticus</taxon>
    </lineage>
</organism>
<gene>
    <name evidence="1" type="ORF">P2L57_38735</name>
</gene>
<dbReference type="EMBL" id="JARHTQ010000059">
    <property type="protein sequence ID" value="MDF2261445.1"/>
    <property type="molecule type" value="Genomic_DNA"/>
</dbReference>
<evidence type="ECO:0000313" key="2">
    <source>
        <dbReference type="Proteomes" id="UP001220022"/>
    </source>
</evidence>
<name>A0ABT5ZC69_9ACTN</name>
<dbReference type="Proteomes" id="UP001220022">
    <property type="component" value="Unassembled WGS sequence"/>
</dbReference>
<sequence length="56" mass="6048">MTSTMKPDADLVAARTMRHLLYGQLISRALCAVTEAGVPELIRTGGPEAPRVGRRL</sequence>
<evidence type="ECO:0000313" key="1">
    <source>
        <dbReference type="EMBL" id="MDF2261445.1"/>
    </source>
</evidence>
<proteinExistence type="predicted"/>
<reference evidence="1 2" key="1">
    <citation type="submission" date="2023-03" db="EMBL/GenBank/DDBJ databases">
        <title>Draft genome sequence of type strain Streptomyces ferralitis JCM 14344.</title>
        <authorList>
            <person name="Klaysubun C."/>
            <person name="Duangmal K."/>
        </authorList>
    </citation>
    <scope>NUCLEOTIDE SEQUENCE [LARGE SCALE GENOMIC DNA]</scope>
    <source>
        <strain evidence="1 2">JCM 14344</strain>
    </source>
</reference>
<accession>A0ABT5ZC69</accession>
<dbReference type="RefSeq" id="WP_275823080.1">
    <property type="nucleotide sequence ID" value="NZ_BAAANM010000018.1"/>
</dbReference>